<comment type="caution">
    <text evidence="1">The sequence shown here is derived from an EMBL/GenBank/DDBJ whole genome shotgun (WGS) entry which is preliminary data.</text>
</comment>
<evidence type="ECO:0000313" key="1">
    <source>
        <dbReference type="EMBL" id="MBB2992415.1"/>
    </source>
</evidence>
<keyword evidence="2" id="KW-1185">Reference proteome</keyword>
<reference evidence="1 2" key="1">
    <citation type="submission" date="2020-08" db="EMBL/GenBank/DDBJ databases">
        <title>The Agave Microbiome: Exploring the role of microbial communities in plant adaptations to desert environments.</title>
        <authorList>
            <person name="Partida-Martinez L.P."/>
        </authorList>
    </citation>
    <scope>NUCLEOTIDE SEQUENCE [LARGE SCALE GENOMIC DNA]</scope>
    <source>
        <strain evidence="1 2">AT2.18</strain>
    </source>
</reference>
<dbReference type="Proteomes" id="UP000550501">
    <property type="component" value="Unassembled WGS sequence"/>
</dbReference>
<dbReference type="AlphaFoldDB" id="A0A839QD42"/>
<sequence>MYSEFVKKLIRIVTEAQVSKSRGANAFRNAGYAE</sequence>
<gene>
    <name evidence="1" type="ORF">FHR72_003914</name>
</gene>
<name>A0A839QD42_MYCIR</name>
<organism evidence="1 2">
    <name type="scientific">Mycolicibacterium iranicum</name>
    <name type="common">Mycobacterium iranicum</name>
    <dbReference type="NCBI Taxonomy" id="912594"/>
    <lineage>
        <taxon>Bacteria</taxon>
        <taxon>Bacillati</taxon>
        <taxon>Actinomycetota</taxon>
        <taxon>Actinomycetes</taxon>
        <taxon>Mycobacteriales</taxon>
        <taxon>Mycobacteriaceae</taxon>
        <taxon>Mycolicibacterium</taxon>
    </lineage>
</organism>
<protein>
    <submittedName>
        <fullName evidence="1">Uncharacterized protein</fullName>
    </submittedName>
</protein>
<evidence type="ECO:0000313" key="2">
    <source>
        <dbReference type="Proteomes" id="UP000550501"/>
    </source>
</evidence>
<accession>A0A839QD42</accession>
<proteinExistence type="predicted"/>
<dbReference type="EMBL" id="JACHVU010000009">
    <property type="protein sequence ID" value="MBB2992415.1"/>
    <property type="molecule type" value="Genomic_DNA"/>
</dbReference>